<accession>A0ACC2UN27</accession>
<comment type="caution">
    <text evidence="1">The sequence shown here is derived from an EMBL/GenBank/DDBJ whole genome shotgun (WGS) entry which is preliminary data.</text>
</comment>
<protein>
    <submittedName>
        <fullName evidence="1">Uncharacterized protein</fullName>
    </submittedName>
</protein>
<dbReference type="Proteomes" id="UP001165960">
    <property type="component" value="Unassembled WGS sequence"/>
</dbReference>
<name>A0ACC2UN27_9FUNG</name>
<gene>
    <name evidence="1" type="ORF">DSO57_1024160</name>
</gene>
<evidence type="ECO:0000313" key="2">
    <source>
        <dbReference type="Proteomes" id="UP001165960"/>
    </source>
</evidence>
<sequence>MFLEESQMSRLKEYLISSLEAISDADNEALSEYIIALIRNDKPLLQIKKECQEQLEEFLESNTMDFVSKLFDWLENIDKPTSETSPEKKGVGTSQDELENEPKRLKQDTAASFTNDKPKDAKTDSQFNSLDKSNGRFSSPRKGNPQQSRQNIQRCPDYEEKGFCTRAENCPFPHGADAIAMDDINLFNKKVREPSNSGSIDHSQQSAQDDYDPSNPYVGSHHRGYSRGSHSYRGHRGGFQNSRGRGNSHYSGFSSYPPRENLTVSRTTLSLENIPSDKYSQGAIKEYFERFGEVASVTVDRHQPKAEVEFKTEESAQKANTSPEPIFGNRFVKLYWKRIPAAYTPTPQEHRPTPGAPKPDTELLRKQRLLHKKKTELVSKQLEEQKKLLALVENPSLSEADRKSILASLSNVTKLITETLASLSKSTVLQKADAMETGDSVKPTPAPAAMKKSILRGGFGANKWVPGMTTPHTQYNLDNRPKAFKITGFEASKRDLVESHLKSIRGIDVVKLDADNVTFQIECKNHYLAKRAQAEALKMGDMTFRTSWVASSPQPASVSAPVTNQ</sequence>
<dbReference type="EMBL" id="QTSX02000129">
    <property type="protein sequence ID" value="KAJ9088339.1"/>
    <property type="molecule type" value="Genomic_DNA"/>
</dbReference>
<keyword evidence="2" id="KW-1185">Reference proteome</keyword>
<proteinExistence type="predicted"/>
<organism evidence="1 2">
    <name type="scientific">Entomophthora muscae</name>
    <dbReference type="NCBI Taxonomy" id="34485"/>
    <lineage>
        <taxon>Eukaryota</taxon>
        <taxon>Fungi</taxon>
        <taxon>Fungi incertae sedis</taxon>
        <taxon>Zoopagomycota</taxon>
        <taxon>Entomophthoromycotina</taxon>
        <taxon>Entomophthoromycetes</taxon>
        <taxon>Entomophthorales</taxon>
        <taxon>Entomophthoraceae</taxon>
        <taxon>Entomophthora</taxon>
    </lineage>
</organism>
<evidence type="ECO:0000313" key="1">
    <source>
        <dbReference type="EMBL" id="KAJ9088339.1"/>
    </source>
</evidence>
<reference evidence="1" key="1">
    <citation type="submission" date="2022-04" db="EMBL/GenBank/DDBJ databases">
        <title>Genome of the entomopathogenic fungus Entomophthora muscae.</title>
        <authorList>
            <person name="Elya C."/>
            <person name="Lovett B.R."/>
            <person name="Lee E."/>
            <person name="Macias A.M."/>
            <person name="Hajek A.E."/>
            <person name="De Bivort B.L."/>
            <person name="Kasson M.T."/>
            <person name="De Fine Licht H.H."/>
            <person name="Stajich J.E."/>
        </authorList>
    </citation>
    <scope>NUCLEOTIDE SEQUENCE</scope>
    <source>
        <strain evidence="1">Berkeley</strain>
    </source>
</reference>